<dbReference type="Pfam" id="PF00078">
    <property type="entry name" value="RVT_1"/>
    <property type="match status" value="1"/>
</dbReference>
<proteinExistence type="predicted"/>
<evidence type="ECO:0000313" key="3">
    <source>
        <dbReference type="Proteomes" id="UP000178240"/>
    </source>
</evidence>
<dbReference type="PANTHER" id="PTHR34047:SF8">
    <property type="entry name" value="PROTEIN YKFC"/>
    <property type="match status" value="1"/>
</dbReference>
<comment type="caution">
    <text evidence="2">The sequence shown here is derived from an EMBL/GenBank/DDBJ whole genome shotgun (WGS) entry which is preliminary data.</text>
</comment>
<dbReference type="AlphaFoldDB" id="A0A1G1XZW3"/>
<dbReference type="Proteomes" id="UP000178240">
    <property type="component" value="Unassembled WGS sequence"/>
</dbReference>
<dbReference type="InterPro" id="IPR000477">
    <property type="entry name" value="RT_dom"/>
</dbReference>
<dbReference type="InterPro" id="IPR043502">
    <property type="entry name" value="DNA/RNA_pol_sf"/>
</dbReference>
<evidence type="ECO:0000313" key="2">
    <source>
        <dbReference type="EMBL" id="OGY45643.1"/>
    </source>
</evidence>
<dbReference type="InterPro" id="IPR051083">
    <property type="entry name" value="GrpII_Intron_Splice-Mob/Def"/>
</dbReference>
<protein>
    <recommendedName>
        <fullName evidence="1">Reverse transcriptase domain-containing protein</fullName>
    </recommendedName>
</protein>
<sequence>MIDLLSQIGSFNLLFKHAKRVNQKIKKSAKKRNKKSHICYPIDRLANLQNLILTRKFKFLGFDGIAIPKKDPKKKRPLSVPEPRDRIVYAAINELVKPKLFGFLSKAPSYGVLKRRGTHKAFEEVKKYLQEENEFILKVDIHNFFNEIDKKKLALYLNDEIEDKSIDFLITGCIYFEYRTLPRDENDRKLFPLSDCGIAQGNSLSPLFADVYLKSFDIEMKRLGIKIVRYVDDFIVFSKTKRERYDNYRKINKYLKKLDLKIGQYNNKDEKCQAGCIKDKIEFLGIEIQPNGSFIIIPKRDHQFKLKIGGEIRKIKTNNIEDKVKLINGLINGWVGAYSMCDKKFLEAHYNKLNAIIEREVNIIQNKIASANRPILKKILRFNFTDKKYRSAKRTKGGSIRVKPGKGQAIFIKNVGPY</sequence>
<dbReference type="PROSITE" id="PS50878">
    <property type="entry name" value="RT_POL"/>
    <property type="match status" value="1"/>
</dbReference>
<dbReference type="PANTHER" id="PTHR34047">
    <property type="entry name" value="NUCLEAR INTRON MATURASE 1, MITOCHONDRIAL-RELATED"/>
    <property type="match status" value="1"/>
</dbReference>
<evidence type="ECO:0000259" key="1">
    <source>
        <dbReference type="PROSITE" id="PS50878"/>
    </source>
</evidence>
<dbReference type="Gene3D" id="3.30.70.270">
    <property type="match status" value="1"/>
</dbReference>
<feature type="domain" description="Reverse transcriptase" evidence="1">
    <location>
        <begin position="48"/>
        <end position="288"/>
    </location>
</feature>
<organism evidence="2 3">
    <name type="scientific">Candidatus Buchananbacteria bacterium RIFCSPHIGHO2_01_FULL_44_11</name>
    <dbReference type="NCBI Taxonomy" id="1797535"/>
    <lineage>
        <taxon>Bacteria</taxon>
        <taxon>Candidatus Buchananiibacteriota</taxon>
    </lineage>
</organism>
<gene>
    <name evidence="2" type="ORF">A2744_03080</name>
</gene>
<dbReference type="InterPro" id="IPR043128">
    <property type="entry name" value="Rev_trsase/Diguanyl_cyclase"/>
</dbReference>
<reference evidence="2 3" key="1">
    <citation type="journal article" date="2016" name="Nat. Commun.">
        <title>Thousands of microbial genomes shed light on interconnected biogeochemical processes in an aquifer system.</title>
        <authorList>
            <person name="Anantharaman K."/>
            <person name="Brown C.T."/>
            <person name="Hug L.A."/>
            <person name="Sharon I."/>
            <person name="Castelle C.J."/>
            <person name="Probst A.J."/>
            <person name="Thomas B.C."/>
            <person name="Singh A."/>
            <person name="Wilkins M.J."/>
            <person name="Karaoz U."/>
            <person name="Brodie E.L."/>
            <person name="Williams K.H."/>
            <person name="Hubbard S.S."/>
            <person name="Banfield J.F."/>
        </authorList>
    </citation>
    <scope>NUCLEOTIDE SEQUENCE [LARGE SCALE GENOMIC DNA]</scope>
</reference>
<dbReference type="EMBL" id="MHIE01000016">
    <property type="protein sequence ID" value="OGY45643.1"/>
    <property type="molecule type" value="Genomic_DNA"/>
</dbReference>
<accession>A0A1G1XZW3</accession>
<dbReference type="STRING" id="1797535.A2744_03080"/>
<name>A0A1G1XZW3_9BACT</name>
<dbReference type="SUPFAM" id="SSF56672">
    <property type="entry name" value="DNA/RNA polymerases"/>
    <property type="match status" value="1"/>
</dbReference>